<dbReference type="RefSeq" id="WP_042233379.1">
    <property type="nucleotide sequence ID" value="NZ_CP026520.1"/>
</dbReference>
<dbReference type="Proteomes" id="UP001527202">
    <property type="component" value="Unassembled WGS sequence"/>
</dbReference>
<accession>A0A410X2K1</accession>
<proteinExistence type="predicted"/>
<dbReference type="PANTHER" id="PTHR30137:SF19">
    <property type="entry name" value="LUCIFERASE-LIKE MONOOXYGENASE"/>
    <property type="match status" value="1"/>
</dbReference>
<dbReference type="SUPFAM" id="SSF51679">
    <property type="entry name" value="Bacterial luciferase-like"/>
    <property type="match status" value="1"/>
</dbReference>
<feature type="domain" description="Luciferase-like" evidence="2">
    <location>
        <begin position="3"/>
        <end position="302"/>
    </location>
</feature>
<evidence type="ECO:0000256" key="1">
    <source>
        <dbReference type="ARBA" id="ARBA00007789"/>
    </source>
</evidence>
<dbReference type="GO" id="GO:0005829">
    <property type="term" value="C:cytosol"/>
    <property type="evidence" value="ECO:0007669"/>
    <property type="project" value="TreeGrafter"/>
</dbReference>
<dbReference type="KEGG" id="pchi:PC41400_25305"/>
<dbReference type="EMBL" id="JAMDMJ010000020">
    <property type="protein sequence ID" value="MCY9597333.1"/>
    <property type="molecule type" value="Genomic_DNA"/>
</dbReference>
<name>A0A410X2K1_9BACL</name>
<evidence type="ECO:0000259" key="2">
    <source>
        <dbReference type="Pfam" id="PF00296"/>
    </source>
</evidence>
<dbReference type="OrthoDB" id="9780518at2"/>
<dbReference type="GeneID" id="95378112"/>
<gene>
    <name evidence="3" type="ORF">M5X16_16350</name>
    <name evidence="4" type="ORF">PC41400_25305</name>
</gene>
<dbReference type="PANTHER" id="PTHR30137">
    <property type="entry name" value="LUCIFERASE-LIKE MONOOXYGENASE"/>
    <property type="match status" value="1"/>
</dbReference>
<evidence type="ECO:0000313" key="5">
    <source>
        <dbReference type="Proteomes" id="UP000288943"/>
    </source>
</evidence>
<evidence type="ECO:0000313" key="3">
    <source>
        <dbReference type="EMBL" id="MCY9597333.1"/>
    </source>
</evidence>
<dbReference type="NCBIfam" id="TIGR03558">
    <property type="entry name" value="oxido_grp_1"/>
    <property type="match status" value="1"/>
</dbReference>
<dbReference type="InterPro" id="IPR011251">
    <property type="entry name" value="Luciferase-like_dom"/>
</dbReference>
<dbReference type="GO" id="GO:0016705">
    <property type="term" value="F:oxidoreductase activity, acting on paired donors, with incorporation or reduction of molecular oxygen"/>
    <property type="evidence" value="ECO:0007669"/>
    <property type="project" value="InterPro"/>
</dbReference>
<dbReference type="InterPro" id="IPR019949">
    <property type="entry name" value="CmoO-like"/>
</dbReference>
<comment type="similarity">
    <text evidence="1">To bacterial alkanal monooxygenase alpha and beta chains.</text>
</comment>
<dbReference type="Gene3D" id="3.20.20.30">
    <property type="entry name" value="Luciferase-like domain"/>
    <property type="match status" value="1"/>
</dbReference>
<reference evidence="4 5" key="1">
    <citation type="submission" date="2018-01" db="EMBL/GenBank/DDBJ databases">
        <title>The whole genome sequencing and assembly of Paenibacillus chitinolyticus KCCM 41400 strain.</title>
        <authorList>
            <person name="Kim J.-Y."/>
            <person name="Park M.-K."/>
            <person name="Lee Y.-J."/>
            <person name="Yi H."/>
            <person name="Bahn Y.-S."/>
            <person name="Kim J.F."/>
            <person name="Lee D.-W."/>
        </authorList>
    </citation>
    <scope>NUCLEOTIDE SEQUENCE [LARGE SCALE GENOMIC DNA]</scope>
    <source>
        <strain evidence="4 5">KCCM 41400</strain>
    </source>
</reference>
<reference evidence="3 6" key="2">
    <citation type="submission" date="2022-05" db="EMBL/GenBank/DDBJ databases">
        <title>Genome Sequencing of Bee-Associated Microbes.</title>
        <authorList>
            <person name="Dunlap C."/>
        </authorList>
    </citation>
    <scope>NUCLEOTIDE SEQUENCE [LARGE SCALE GENOMIC DNA]</scope>
    <source>
        <strain evidence="3 6">NRRL B-23120</strain>
    </source>
</reference>
<dbReference type="InterPro" id="IPR036661">
    <property type="entry name" value="Luciferase-like_sf"/>
</dbReference>
<dbReference type="AlphaFoldDB" id="A0A410X2K1"/>
<protein>
    <submittedName>
        <fullName evidence="4">LLM class flavin-dependent oxidoreductase</fullName>
    </submittedName>
</protein>
<dbReference type="InterPro" id="IPR050766">
    <property type="entry name" value="Bact_Lucif_Oxidored"/>
</dbReference>
<sequence length="337" mass="37005">MLKLGILDQSQIAEGRTASDALKETTRLAQEADRLGFTRYWVSEHHASKSLAHSSPEVLLAHLAAVTSRIRVGSGGIMLPHYSAYKVAENFRLLEALHPGRIDLGLGRAPGGMPLATRALQADKYVSIDRYPDQVADIAGYLHETMPPEHPFAALQASPSIPTAPEVWLLGSSGESARIAAKQGAAFGFAQFFGSPGGEEAMRHYKKHFQPSVLNDKPRTLAAVLAVCADTEEEANKLASSTDLYFLRLERGLELGFFPSVDTALNYPYTEYDLARIKERRERRIVGNPEQVKRRLHAVAEAYSADELLIVSPIHNFGARLHSYRLIAGAFGMKGEE</sequence>
<keyword evidence="6" id="KW-1185">Reference proteome</keyword>
<dbReference type="EMBL" id="CP026520">
    <property type="protein sequence ID" value="QAV20821.1"/>
    <property type="molecule type" value="Genomic_DNA"/>
</dbReference>
<organism evidence="4 5">
    <name type="scientific">Paenibacillus chitinolyticus</name>
    <dbReference type="NCBI Taxonomy" id="79263"/>
    <lineage>
        <taxon>Bacteria</taxon>
        <taxon>Bacillati</taxon>
        <taxon>Bacillota</taxon>
        <taxon>Bacilli</taxon>
        <taxon>Bacillales</taxon>
        <taxon>Paenibacillaceae</taxon>
        <taxon>Paenibacillus</taxon>
    </lineage>
</organism>
<evidence type="ECO:0000313" key="6">
    <source>
        <dbReference type="Proteomes" id="UP001527202"/>
    </source>
</evidence>
<dbReference type="CDD" id="cd00347">
    <property type="entry name" value="Flavin_utilizing_monoxygenases"/>
    <property type="match status" value="1"/>
</dbReference>
<evidence type="ECO:0000313" key="4">
    <source>
        <dbReference type="EMBL" id="QAV20821.1"/>
    </source>
</evidence>
<dbReference type="Proteomes" id="UP000288943">
    <property type="component" value="Chromosome"/>
</dbReference>
<dbReference type="Pfam" id="PF00296">
    <property type="entry name" value="Bac_luciferase"/>
    <property type="match status" value="1"/>
</dbReference>
<dbReference type="FunFam" id="3.20.20.30:FF:000002">
    <property type="entry name" value="LLM class flavin-dependent oxidoreductase"/>
    <property type="match status" value="1"/>
</dbReference>